<feature type="non-terminal residue" evidence="1">
    <location>
        <position position="83"/>
    </location>
</feature>
<dbReference type="EMBL" id="UINC01226079">
    <property type="protein sequence ID" value="SVE56412.1"/>
    <property type="molecule type" value="Genomic_DNA"/>
</dbReference>
<gene>
    <name evidence="1" type="ORF">METZ01_LOCUS509266</name>
</gene>
<dbReference type="PROSITE" id="PS51257">
    <property type="entry name" value="PROKAR_LIPOPROTEIN"/>
    <property type="match status" value="1"/>
</dbReference>
<evidence type="ECO:0000313" key="1">
    <source>
        <dbReference type="EMBL" id="SVE56412.1"/>
    </source>
</evidence>
<dbReference type="AlphaFoldDB" id="A0A383EHR2"/>
<protein>
    <recommendedName>
        <fullName evidence="2">Lipoprotein</fullName>
    </recommendedName>
</protein>
<reference evidence="1" key="1">
    <citation type="submission" date="2018-05" db="EMBL/GenBank/DDBJ databases">
        <authorList>
            <person name="Lanie J.A."/>
            <person name="Ng W.-L."/>
            <person name="Kazmierczak K.M."/>
            <person name="Andrzejewski T.M."/>
            <person name="Davidsen T.M."/>
            <person name="Wayne K.J."/>
            <person name="Tettelin H."/>
            <person name="Glass J.I."/>
            <person name="Rusch D."/>
            <person name="Podicherti R."/>
            <person name="Tsui H.-C.T."/>
            <person name="Winkler M.E."/>
        </authorList>
    </citation>
    <scope>NUCLEOTIDE SEQUENCE</scope>
</reference>
<accession>A0A383EHR2</accession>
<organism evidence="1">
    <name type="scientific">marine metagenome</name>
    <dbReference type="NCBI Taxonomy" id="408172"/>
    <lineage>
        <taxon>unclassified sequences</taxon>
        <taxon>metagenomes</taxon>
        <taxon>ecological metagenomes</taxon>
    </lineage>
</organism>
<evidence type="ECO:0008006" key="2">
    <source>
        <dbReference type="Google" id="ProtNLM"/>
    </source>
</evidence>
<sequence>MKSKIKTLMLAGALALSLTGCAQIAKRSNPTYIGPFHTVGNVYQPDGLPATLQRVVVMPLVSGRGNRMAERGVPLMQQAFTEE</sequence>
<name>A0A383EHR2_9ZZZZ</name>
<proteinExistence type="predicted"/>